<dbReference type="EMBL" id="BMTD01000038">
    <property type="protein sequence ID" value="GGV30009.1"/>
    <property type="molecule type" value="Genomic_DNA"/>
</dbReference>
<dbReference type="Pfam" id="PF13560">
    <property type="entry name" value="HTH_31"/>
    <property type="match status" value="1"/>
</dbReference>
<evidence type="ECO:0000313" key="4">
    <source>
        <dbReference type="Proteomes" id="UP000618795"/>
    </source>
</evidence>
<organism evidence="3 4">
    <name type="scientific">Streptomyces filipinensis</name>
    <dbReference type="NCBI Taxonomy" id="66887"/>
    <lineage>
        <taxon>Bacteria</taxon>
        <taxon>Bacillati</taxon>
        <taxon>Actinomycetota</taxon>
        <taxon>Actinomycetes</taxon>
        <taxon>Kitasatosporales</taxon>
        <taxon>Streptomycetaceae</taxon>
        <taxon>Streptomyces</taxon>
    </lineage>
</organism>
<feature type="domain" description="HTH cro/C1-type" evidence="2">
    <location>
        <begin position="110"/>
        <end position="173"/>
    </location>
</feature>
<reference evidence="3" key="1">
    <citation type="journal article" date="2014" name="Int. J. Syst. Evol. Microbiol.">
        <title>Complete genome sequence of Corynebacterium casei LMG S-19264T (=DSM 44701T), isolated from a smear-ripened cheese.</title>
        <authorList>
            <consortium name="US DOE Joint Genome Institute (JGI-PGF)"/>
            <person name="Walter F."/>
            <person name="Albersmeier A."/>
            <person name="Kalinowski J."/>
            <person name="Ruckert C."/>
        </authorList>
    </citation>
    <scope>NUCLEOTIDE SEQUENCE</scope>
    <source>
        <strain evidence="3">JCM 4369</strain>
    </source>
</reference>
<dbReference type="RefSeq" id="WP_191878631.1">
    <property type="nucleotide sequence ID" value="NZ_BMTD01000038.1"/>
</dbReference>
<feature type="region of interest" description="Disordered" evidence="1">
    <location>
        <begin position="217"/>
        <end position="258"/>
    </location>
</feature>
<name>A0A918ILP5_9ACTN</name>
<dbReference type="CDD" id="cd00093">
    <property type="entry name" value="HTH_XRE"/>
    <property type="match status" value="1"/>
</dbReference>
<evidence type="ECO:0000256" key="1">
    <source>
        <dbReference type="SAM" id="MobiDB-lite"/>
    </source>
</evidence>
<dbReference type="GO" id="GO:0003677">
    <property type="term" value="F:DNA binding"/>
    <property type="evidence" value="ECO:0007669"/>
    <property type="project" value="InterPro"/>
</dbReference>
<dbReference type="Proteomes" id="UP000618795">
    <property type="component" value="Unassembled WGS sequence"/>
</dbReference>
<reference evidence="3" key="2">
    <citation type="submission" date="2020-09" db="EMBL/GenBank/DDBJ databases">
        <authorList>
            <person name="Sun Q."/>
            <person name="Ohkuma M."/>
        </authorList>
    </citation>
    <scope>NUCLEOTIDE SEQUENCE</scope>
    <source>
        <strain evidence="3">JCM 4369</strain>
    </source>
</reference>
<protein>
    <recommendedName>
        <fullName evidence="2">HTH cro/C1-type domain-containing protein</fullName>
    </recommendedName>
</protein>
<gene>
    <name evidence="3" type="ORF">GCM10010260_83250</name>
</gene>
<feature type="compositionally biased region" description="Polar residues" evidence="1">
    <location>
        <begin position="226"/>
        <end position="236"/>
    </location>
</feature>
<dbReference type="SMART" id="SM00530">
    <property type="entry name" value="HTH_XRE"/>
    <property type="match status" value="2"/>
</dbReference>
<proteinExistence type="predicted"/>
<sequence>MGRPEKPLVTLNLGLLDLARWLREIRTNAQLTYVELAAKTNNAYSATTLQRAASGKRVPRLPVVEAYAVACGGSLEQARRRWRNARVVEHGTVHALGSAPRPRLVENAAELRAALREMYHRAGTMPLREMERRAGLGRLPRSTMRRMLDGATMLSKDQLLAFLTVCDVPEREHQNWLDALSRVWDKRHSWYDNELFKNLHEPAEQFIRDEWNHRIERKPPSGRGRLTSNAGAQRSQFARGRPANKNGKRLKLGFTTTG</sequence>
<accession>A0A918ILP5</accession>
<feature type="domain" description="HTH cro/C1-type" evidence="2">
    <location>
        <begin position="21"/>
        <end position="78"/>
    </location>
</feature>
<dbReference type="InterPro" id="IPR010982">
    <property type="entry name" value="Lambda_DNA-bd_dom_sf"/>
</dbReference>
<evidence type="ECO:0000313" key="3">
    <source>
        <dbReference type="EMBL" id="GGV30009.1"/>
    </source>
</evidence>
<dbReference type="InterPro" id="IPR001387">
    <property type="entry name" value="Cro/C1-type_HTH"/>
</dbReference>
<keyword evidence="4" id="KW-1185">Reference proteome</keyword>
<dbReference type="AlphaFoldDB" id="A0A918ILP5"/>
<dbReference type="SUPFAM" id="SSF47413">
    <property type="entry name" value="lambda repressor-like DNA-binding domains"/>
    <property type="match status" value="1"/>
</dbReference>
<comment type="caution">
    <text evidence="3">The sequence shown here is derived from an EMBL/GenBank/DDBJ whole genome shotgun (WGS) entry which is preliminary data.</text>
</comment>
<evidence type="ECO:0000259" key="2">
    <source>
        <dbReference type="SMART" id="SM00530"/>
    </source>
</evidence>
<dbReference type="Gene3D" id="1.10.260.40">
    <property type="entry name" value="lambda repressor-like DNA-binding domains"/>
    <property type="match status" value="1"/>
</dbReference>